<dbReference type="SUPFAM" id="SSF53474">
    <property type="entry name" value="alpha/beta-Hydrolases"/>
    <property type="match status" value="1"/>
</dbReference>
<dbReference type="InterPro" id="IPR024501">
    <property type="entry name" value="DUF3141"/>
</dbReference>
<dbReference type="Proteomes" id="UP001595457">
    <property type="component" value="Unassembled WGS sequence"/>
</dbReference>
<dbReference type="Pfam" id="PF11339">
    <property type="entry name" value="DUF3141"/>
    <property type="match status" value="1"/>
</dbReference>
<dbReference type="RefSeq" id="WP_377813709.1">
    <property type="nucleotide sequence ID" value="NZ_JBHRSJ010000012.1"/>
</dbReference>
<dbReference type="InterPro" id="IPR029058">
    <property type="entry name" value="AB_hydrolase_fold"/>
</dbReference>
<dbReference type="InterPro" id="IPR051321">
    <property type="entry name" value="PHA/PHB_synthase"/>
</dbReference>
<protein>
    <submittedName>
        <fullName evidence="2">DUF3141 domain-containing protein</fullName>
    </submittedName>
</protein>
<feature type="compositionally biased region" description="Low complexity" evidence="1">
    <location>
        <begin position="944"/>
        <end position="963"/>
    </location>
</feature>
<keyword evidence="3" id="KW-1185">Reference proteome</keyword>
<dbReference type="PANTHER" id="PTHR36837">
    <property type="entry name" value="POLY(3-HYDROXYALKANOATE) POLYMERASE SUBUNIT PHAC"/>
    <property type="match status" value="1"/>
</dbReference>
<gene>
    <name evidence="2" type="ORF">ACFOJE_07630</name>
</gene>
<feature type="region of interest" description="Disordered" evidence="1">
    <location>
        <begin position="769"/>
        <end position="1005"/>
    </location>
</feature>
<dbReference type="EMBL" id="JBHRSJ010000012">
    <property type="protein sequence ID" value="MFC2972079.1"/>
    <property type="molecule type" value="Genomic_DNA"/>
</dbReference>
<evidence type="ECO:0000313" key="2">
    <source>
        <dbReference type="EMBL" id="MFC2972079.1"/>
    </source>
</evidence>
<dbReference type="PANTHER" id="PTHR36837:SF2">
    <property type="entry name" value="POLY(3-HYDROXYALKANOATE) POLYMERASE SUBUNIT PHAC"/>
    <property type="match status" value="1"/>
</dbReference>
<reference evidence="3" key="1">
    <citation type="journal article" date="2019" name="Int. J. Syst. Evol. Microbiol.">
        <title>The Global Catalogue of Microorganisms (GCM) 10K type strain sequencing project: providing services to taxonomists for standard genome sequencing and annotation.</title>
        <authorList>
            <consortium name="The Broad Institute Genomics Platform"/>
            <consortium name="The Broad Institute Genome Sequencing Center for Infectious Disease"/>
            <person name="Wu L."/>
            <person name="Ma J."/>
        </authorList>
    </citation>
    <scope>NUCLEOTIDE SEQUENCE [LARGE SCALE GENOMIC DNA]</scope>
    <source>
        <strain evidence="3">KCTC 62195</strain>
    </source>
</reference>
<organism evidence="2 3">
    <name type="scientific">Azotobacter bryophylli</name>
    <dbReference type="NCBI Taxonomy" id="1986537"/>
    <lineage>
        <taxon>Bacteria</taxon>
        <taxon>Pseudomonadati</taxon>
        <taxon>Pseudomonadota</taxon>
        <taxon>Gammaproteobacteria</taxon>
        <taxon>Pseudomonadales</taxon>
        <taxon>Pseudomonadaceae</taxon>
        <taxon>Azotobacter</taxon>
    </lineage>
</organism>
<proteinExistence type="predicted"/>
<accession>A0ABV7ARE5</accession>
<sequence>MSQEIFFAQQQASVTSFNNLIRHLGGLQKLQTQNLLSSLQQRNDESLEALRASRLRLPDANDWREYLIDAGQRSLLFWDALRQRGDNTLAYERAGFPFLLHFDYEVLLDGSTLSAPVNYSLLRIIPEPGQTTNESLPPVIVIDPRGGHGAGIGGFKEDSEIGESLRAGHPTYFIGFSHWPQPEQTLVDVAAAQAKFIETVIARHPKAGKPVVIGNCQAGWALMSLAAVRPELPGLVIIAGAPLSYWAGVDGRNPMRYSGGLLGGAWMTRLGSDLGNGRFDGAWLVSNFENLNPANTYWTKYYNLFAKVDSETPRFLDFERWWSSPVLFNSEEIEAIVDDLFIGNSLTGVNRRKGGQVDLRKIEAPVVVFCSYGDNITPPQQALDWIVDLYPTDLALHSSGRTIVYLEHASIGHLGIFVSGKVARREYHNLIGVIDAIQALPPGLFELIIDDVPRAGEGAEAYEVHFESRSIADIMREDDGREEEVEFAITDRVSDVNSTLYDLTVRPWLSRLIDEPAAELMRQTNPFRMQRVAWSSLNPALWWLPGTAELARRSRQPARTDNPLLAWQNLFASSIEHAWDTYRDIRDASQEWAFHSIFGWMGALLSGQLPHTARKANRQDPELLERLHECLPQGGPLEASLRILLLLANASGSLDKELLEGIVKDYRRRLSQEPGTPDIATLRKVARQQSLLVFAYPEESLRTLAHLLPDGASRQRVLAQIIPVVPEWHRSDGQLGKVWRELYQALGLPLPAFAQPLPAANDAAMAIEEEKASATEPEAPAQPEAKAAAEPEAPTQPEAKAVAEPEAPAQPEAKAAAEPKAPAQPEAKAAVEPEAPTQPEAKAAVEPEAPTQPEAKVAAEPEAPTQPEAQTVAAPEAPAQPETKAAAPEAPTQLELAAPAQPETKSQTEPAPAQPAVKAAAETAAVTQPEMQVVAEPQVESRAEPAAPEATAQAAAATPASPKKPAKPRVRVRAKAEPSATQSTAAPAKPRAPRKPRKPAPDKPE</sequence>
<feature type="compositionally biased region" description="Basic residues" evidence="1">
    <location>
        <begin position="964"/>
        <end position="973"/>
    </location>
</feature>
<feature type="compositionally biased region" description="Low complexity" evidence="1">
    <location>
        <begin position="774"/>
        <end position="893"/>
    </location>
</feature>
<name>A0ABV7ARE5_9GAMM</name>
<comment type="caution">
    <text evidence="2">The sequence shown here is derived from an EMBL/GenBank/DDBJ whole genome shotgun (WGS) entry which is preliminary data.</text>
</comment>
<evidence type="ECO:0000313" key="3">
    <source>
        <dbReference type="Proteomes" id="UP001595457"/>
    </source>
</evidence>
<dbReference type="Gene3D" id="3.40.50.1820">
    <property type="entry name" value="alpha/beta hydrolase"/>
    <property type="match status" value="1"/>
</dbReference>
<feature type="compositionally biased region" description="Low complexity" evidence="1">
    <location>
        <begin position="909"/>
        <end position="929"/>
    </location>
</feature>
<evidence type="ECO:0000256" key="1">
    <source>
        <dbReference type="SAM" id="MobiDB-lite"/>
    </source>
</evidence>